<dbReference type="PATRIC" id="fig|1178515.4.peg.3787"/>
<dbReference type="InterPro" id="IPR001763">
    <property type="entry name" value="Rhodanese-like_dom"/>
</dbReference>
<dbReference type="GO" id="GO:0016740">
    <property type="term" value="F:transferase activity"/>
    <property type="evidence" value="ECO:0007669"/>
    <property type="project" value="UniProtKB-KW"/>
</dbReference>
<reference evidence="2 3" key="1">
    <citation type="submission" date="2015-01" db="EMBL/GenBank/DDBJ databases">
        <title>Paenibacillus swuensis/DY6/whole genome sequencing.</title>
        <authorList>
            <person name="Kim M.K."/>
            <person name="Srinivasan S."/>
            <person name="Lee J.-J."/>
        </authorList>
    </citation>
    <scope>NUCLEOTIDE SEQUENCE [LARGE SCALE GENOMIC DNA]</scope>
    <source>
        <strain evidence="2 3">DY6</strain>
    </source>
</reference>
<organism evidence="2 3">
    <name type="scientific">Paenibacillus swuensis</name>
    <dbReference type="NCBI Taxonomy" id="1178515"/>
    <lineage>
        <taxon>Bacteria</taxon>
        <taxon>Bacillati</taxon>
        <taxon>Bacillota</taxon>
        <taxon>Bacilli</taxon>
        <taxon>Bacillales</taxon>
        <taxon>Paenibacillaceae</taxon>
        <taxon>Paenibacillus</taxon>
    </lineage>
</organism>
<dbReference type="Proteomes" id="UP000076927">
    <property type="component" value="Chromosome"/>
</dbReference>
<dbReference type="Pfam" id="PF00581">
    <property type="entry name" value="Rhodanese"/>
    <property type="match status" value="1"/>
</dbReference>
<dbReference type="RefSeq" id="WP_068609282.1">
    <property type="nucleotide sequence ID" value="NZ_CP011388.1"/>
</dbReference>
<dbReference type="PANTHER" id="PTHR43031">
    <property type="entry name" value="FAD-DEPENDENT OXIDOREDUCTASE"/>
    <property type="match status" value="1"/>
</dbReference>
<dbReference type="PROSITE" id="PS50206">
    <property type="entry name" value="RHODANESE_3"/>
    <property type="match status" value="1"/>
</dbReference>
<dbReference type="PANTHER" id="PTHR43031:SF17">
    <property type="entry name" value="SULFURTRANSFERASE YTWF-RELATED"/>
    <property type="match status" value="1"/>
</dbReference>
<protein>
    <submittedName>
        <fullName evidence="2">Sulfurtransferase</fullName>
    </submittedName>
</protein>
<dbReference type="SMART" id="SM00450">
    <property type="entry name" value="RHOD"/>
    <property type="match status" value="1"/>
</dbReference>
<evidence type="ECO:0000313" key="3">
    <source>
        <dbReference type="Proteomes" id="UP000076927"/>
    </source>
</evidence>
<sequence length="108" mass="12423">MDIYNSIQPADFLKIYEKGATETELVIDVREPAEWDYYHLERSELLPMNTIPENLENLPKEKTLYVICAHGVRSRHVCQYLSRAGFNRLVNVDGGMAAVAELKGFQYD</sequence>
<keyword evidence="3" id="KW-1185">Reference proteome</keyword>
<dbReference type="CDD" id="cd00158">
    <property type="entry name" value="RHOD"/>
    <property type="match status" value="1"/>
</dbReference>
<dbReference type="AlphaFoldDB" id="A0A172TM59"/>
<dbReference type="InterPro" id="IPR050229">
    <property type="entry name" value="GlpE_sulfurtransferase"/>
</dbReference>
<evidence type="ECO:0000313" key="2">
    <source>
        <dbReference type="EMBL" id="ANE47994.1"/>
    </source>
</evidence>
<dbReference type="Gene3D" id="3.40.250.10">
    <property type="entry name" value="Rhodanese-like domain"/>
    <property type="match status" value="1"/>
</dbReference>
<dbReference type="KEGG" id="pswu:SY83_18755"/>
<dbReference type="STRING" id="1178515.SY83_18755"/>
<gene>
    <name evidence="2" type="ORF">SY83_18755</name>
</gene>
<keyword evidence="2" id="KW-0808">Transferase</keyword>
<dbReference type="OrthoDB" id="9800872at2"/>
<dbReference type="InterPro" id="IPR036873">
    <property type="entry name" value="Rhodanese-like_dom_sf"/>
</dbReference>
<accession>A0A172TM59</accession>
<evidence type="ECO:0000259" key="1">
    <source>
        <dbReference type="PROSITE" id="PS50206"/>
    </source>
</evidence>
<dbReference type="EMBL" id="CP011388">
    <property type="protein sequence ID" value="ANE47994.1"/>
    <property type="molecule type" value="Genomic_DNA"/>
</dbReference>
<proteinExistence type="predicted"/>
<name>A0A172TM59_9BACL</name>
<dbReference type="SUPFAM" id="SSF52821">
    <property type="entry name" value="Rhodanese/Cell cycle control phosphatase"/>
    <property type="match status" value="1"/>
</dbReference>
<feature type="domain" description="Rhodanese" evidence="1">
    <location>
        <begin position="20"/>
        <end position="104"/>
    </location>
</feature>